<gene>
    <name evidence="3" type="ORF">HBA54_10335</name>
</gene>
<evidence type="ECO:0000259" key="2">
    <source>
        <dbReference type="Pfam" id="PF08547"/>
    </source>
</evidence>
<proteinExistence type="inferred from homology"/>
<organism evidence="3 4">
    <name type="scientific">Pelagibius litoralis</name>
    <dbReference type="NCBI Taxonomy" id="374515"/>
    <lineage>
        <taxon>Bacteria</taxon>
        <taxon>Pseudomonadati</taxon>
        <taxon>Pseudomonadota</taxon>
        <taxon>Alphaproteobacteria</taxon>
        <taxon>Rhodospirillales</taxon>
        <taxon>Rhodovibrionaceae</taxon>
        <taxon>Pelagibius</taxon>
    </lineage>
</organism>
<evidence type="ECO:0000313" key="4">
    <source>
        <dbReference type="Proteomes" id="UP000761264"/>
    </source>
</evidence>
<reference evidence="3" key="1">
    <citation type="submission" date="2020-03" db="EMBL/GenBank/DDBJ databases">
        <title>Genome of Pelagibius litoralis DSM 21314T.</title>
        <authorList>
            <person name="Wang G."/>
        </authorList>
    </citation>
    <scope>NUCLEOTIDE SEQUENCE</scope>
    <source>
        <strain evidence="3">DSM 21314</strain>
    </source>
</reference>
<dbReference type="Proteomes" id="UP000761264">
    <property type="component" value="Unassembled WGS sequence"/>
</dbReference>
<comment type="similarity">
    <text evidence="1">Belongs to the CIA30 family.</text>
</comment>
<dbReference type="AlphaFoldDB" id="A0A967EVP9"/>
<dbReference type="PANTHER" id="PTHR13194">
    <property type="entry name" value="COMPLEX I INTERMEDIATE-ASSOCIATED PROTEIN 30"/>
    <property type="match status" value="1"/>
</dbReference>
<name>A0A967EVP9_9PROT</name>
<dbReference type="EMBL" id="JAAQPH010000006">
    <property type="protein sequence ID" value="NIA68991.1"/>
    <property type="molecule type" value="Genomic_DNA"/>
</dbReference>
<dbReference type="InterPro" id="IPR008979">
    <property type="entry name" value="Galactose-bd-like_sf"/>
</dbReference>
<dbReference type="InterPro" id="IPR013857">
    <property type="entry name" value="NADH-UbQ_OxRdtase-assoc_prot30"/>
</dbReference>
<sequence>MLIDDFSRPDLTSALGTRWRAVSDQVMGGVSEVSVERRQIGQSDCLHLGGPVRLDNNGGFIQAALDLSPSEEVLDASAYAGLRITVRGNGEVYALHLRSADINKPWQSYRASFLAKEALQTIDLPFADFAPHRLETALDVTRLRRVGLVAIGRAFQADLSLCGISFYR</sequence>
<comment type="caution">
    <text evidence="3">The sequence shown here is derived from an EMBL/GenBank/DDBJ whole genome shotgun (WGS) entry which is preliminary data.</text>
</comment>
<keyword evidence="4" id="KW-1185">Reference proteome</keyword>
<evidence type="ECO:0000313" key="3">
    <source>
        <dbReference type="EMBL" id="NIA68991.1"/>
    </source>
</evidence>
<dbReference type="RefSeq" id="WP_167224110.1">
    <property type="nucleotide sequence ID" value="NZ_JAAQPH010000006.1"/>
</dbReference>
<feature type="domain" description="NADH:ubiquinone oxidoreductase intermediate-associated protein 30" evidence="2">
    <location>
        <begin position="17"/>
        <end position="153"/>
    </location>
</feature>
<dbReference type="Pfam" id="PF08547">
    <property type="entry name" value="CIA30"/>
    <property type="match status" value="1"/>
</dbReference>
<evidence type="ECO:0000256" key="1">
    <source>
        <dbReference type="ARBA" id="ARBA00007884"/>
    </source>
</evidence>
<accession>A0A967EVP9</accession>
<protein>
    <submittedName>
        <fullName evidence="3">CIA30 family protein</fullName>
    </submittedName>
</protein>
<dbReference type="PANTHER" id="PTHR13194:SF19">
    <property type="entry name" value="NAD(P)-BINDING ROSSMANN-FOLD SUPERFAMILY PROTEIN"/>
    <property type="match status" value="1"/>
</dbReference>
<dbReference type="InterPro" id="IPR039131">
    <property type="entry name" value="NDUFAF1"/>
</dbReference>
<dbReference type="SUPFAM" id="SSF49785">
    <property type="entry name" value="Galactose-binding domain-like"/>
    <property type="match status" value="1"/>
</dbReference>